<gene>
    <name evidence="2" type="ORF">LACBIDRAFT_298325</name>
</gene>
<sequence>MTTIHDNNEQLILLLHSVLPCPHLLHALAFIFLSITHPLKTGQDEQKHASVSITLDLVFLVRI</sequence>
<keyword evidence="1" id="KW-0812">Transmembrane</keyword>
<protein>
    <submittedName>
        <fullName evidence="2">Predicted protein</fullName>
    </submittedName>
</protein>
<organism evidence="3">
    <name type="scientific">Laccaria bicolor (strain S238N-H82 / ATCC MYA-4686)</name>
    <name type="common">Bicoloured deceiver</name>
    <name type="synonym">Laccaria laccata var. bicolor</name>
    <dbReference type="NCBI Taxonomy" id="486041"/>
    <lineage>
        <taxon>Eukaryota</taxon>
        <taxon>Fungi</taxon>
        <taxon>Dikarya</taxon>
        <taxon>Basidiomycota</taxon>
        <taxon>Agaricomycotina</taxon>
        <taxon>Agaricomycetes</taxon>
        <taxon>Agaricomycetidae</taxon>
        <taxon>Agaricales</taxon>
        <taxon>Agaricineae</taxon>
        <taxon>Hydnangiaceae</taxon>
        <taxon>Laccaria</taxon>
    </lineage>
</organism>
<feature type="transmembrane region" description="Helical" evidence="1">
    <location>
        <begin position="12"/>
        <end position="33"/>
    </location>
</feature>
<dbReference type="Proteomes" id="UP000001194">
    <property type="component" value="Unassembled WGS sequence"/>
</dbReference>
<evidence type="ECO:0000313" key="3">
    <source>
        <dbReference type="Proteomes" id="UP000001194"/>
    </source>
</evidence>
<name>B0E3A3_LACBS</name>
<proteinExistence type="predicted"/>
<dbReference type="GeneID" id="6086322"/>
<dbReference type="RefSeq" id="XP_001890671.1">
    <property type="nucleotide sequence ID" value="XM_001890636.1"/>
</dbReference>
<keyword evidence="1" id="KW-0472">Membrane</keyword>
<evidence type="ECO:0000313" key="2">
    <source>
        <dbReference type="EMBL" id="EDQ98681.1"/>
    </source>
</evidence>
<reference evidence="2 3" key="1">
    <citation type="journal article" date="2008" name="Nature">
        <title>The genome of Laccaria bicolor provides insights into mycorrhizal symbiosis.</title>
        <authorList>
            <person name="Martin F."/>
            <person name="Aerts A."/>
            <person name="Ahren D."/>
            <person name="Brun A."/>
            <person name="Danchin E.G.J."/>
            <person name="Duchaussoy F."/>
            <person name="Gibon J."/>
            <person name="Kohler A."/>
            <person name="Lindquist E."/>
            <person name="Pereda V."/>
            <person name="Salamov A."/>
            <person name="Shapiro H.J."/>
            <person name="Wuyts J."/>
            <person name="Blaudez D."/>
            <person name="Buee M."/>
            <person name="Brokstein P."/>
            <person name="Canbaeck B."/>
            <person name="Cohen D."/>
            <person name="Courty P.E."/>
            <person name="Coutinho P.M."/>
            <person name="Delaruelle C."/>
            <person name="Detter J.C."/>
            <person name="Deveau A."/>
            <person name="DiFazio S."/>
            <person name="Duplessis S."/>
            <person name="Fraissinet-Tachet L."/>
            <person name="Lucic E."/>
            <person name="Frey-Klett P."/>
            <person name="Fourrey C."/>
            <person name="Feussner I."/>
            <person name="Gay G."/>
            <person name="Grimwood J."/>
            <person name="Hoegger P.J."/>
            <person name="Jain P."/>
            <person name="Kilaru S."/>
            <person name="Labbe J."/>
            <person name="Lin Y.C."/>
            <person name="Legue V."/>
            <person name="Le Tacon F."/>
            <person name="Marmeisse R."/>
            <person name="Melayah D."/>
            <person name="Montanini B."/>
            <person name="Muratet M."/>
            <person name="Nehls U."/>
            <person name="Niculita-Hirzel H."/>
            <person name="Oudot-Le Secq M.P."/>
            <person name="Peter M."/>
            <person name="Quesneville H."/>
            <person name="Rajashekar B."/>
            <person name="Reich M."/>
            <person name="Rouhier N."/>
            <person name="Schmutz J."/>
            <person name="Yin T."/>
            <person name="Chalot M."/>
            <person name="Henrissat B."/>
            <person name="Kuees U."/>
            <person name="Lucas S."/>
            <person name="Van de Peer Y."/>
            <person name="Podila G.K."/>
            <person name="Polle A."/>
            <person name="Pukkila P.J."/>
            <person name="Richardson P.M."/>
            <person name="Rouze P."/>
            <person name="Sanders I.R."/>
            <person name="Stajich J.E."/>
            <person name="Tunlid A."/>
            <person name="Tuskan G."/>
            <person name="Grigoriev I.V."/>
        </authorList>
    </citation>
    <scope>NUCLEOTIDE SEQUENCE [LARGE SCALE GENOMIC DNA]</scope>
    <source>
        <strain evidence="3">S238N-H82 / ATCC MYA-4686</strain>
    </source>
</reference>
<keyword evidence="1" id="KW-1133">Transmembrane helix</keyword>
<evidence type="ECO:0000256" key="1">
    <source>
        <dbReference type="SAM" id="Phobius"/>
    </source>
</evidence>
<dbReference type="HOGENOM" id="CLU_2886220_0_0_1"/>
<dbReference type="EMBL" id="DS547221">
    <property type="protein sequence ID" value="EDQ98681.1"/>
    <property type="molecule type" value="Genomic_DNA"/>
</dbReference>
<dbReference type="KEGG" id="lbc:LACBIDRAFT_298325"/>
<dbReference type="InParanoid" id="B0E3A3"/>
<dbReference type="AlphaFoldDB" id="B0E3A3"/>
<accession>B0E3A3</accession>
<keyword evidence="3" id="KW-1185">Reference proteome</keyword>